<evidence type="ECO:0000313" key="2">
    <source>
        <dbReference type="EMBL" id="MFH4984682.1"/>
    </source>
</evidence>
<name>A0ABD6F495_9BILA</name>
<dbReference type="InterPro" id="IPR024584">
    <property type="entry name" value="Tuberin_N"/>
</dbReference>
<dbReference type="Pfam" id="PF11864">
    <property type="entry name" value="DUF3384"/>
    <property type="match status" value="1"/>
</dbReference>
<dbReference type="PANTHER" id="PTHR10063:SF0">
    <property type="entry name" value="TUBERIN"/>
    <property type="match status" value="1"/>
</dbReference>
<accession>A0ABD6F495</accession>
<dbReference type="PANTHER" id="PTHR10063">
    <property type="entry name" value="TUBERIN"/>
    <property type="match status" value="1"/>
</dbReference>
<feature type="domain" description="Tuberin N-terminal" evidence="1">
    <location>
        <begin position="2"/>
        <end position="181"/>
    </location>
</feature>
<organism evidence="2 3">
    <name type="scientific">Gnathostoma spinigerum</name>
    <dbReference type="NCBI Taxonomy" id="75299"/>
    <lineage>
        <taxon>Eukaryota</taxon>
        <taxon>Metazoa</taxon>
        <taxon>Ecdysozoa</taxon>
        <taxon>Nematoda</taxon>
        <taxon>Chromadorea</taxon>
        <taxon>Rhabditida</taxon>
        <taxon>Spirurina</taxon>
        <taxon>Gnathostomatomorpha</taxon>
        <taxon>Gnathostomatoidea</taxon>
        <taxon>Gnathostomatidae</taxon>
        <taxon>Gnathostoma</taxon>
    </lineage>
</organism>
<evidence type="ECO:0000259" key="1">
    <source>
        <dbReference type="Pfam" id="PF11864"/>
    </source>
</evidence>
<protein>
    <recommendedName>
        <fullName evidence="1">Tuberin N-terminal domain-containing protein</fullName>
    </recommendedName>
</protein>
<reference evidence="2 3" key="1">
    <citation type="submission" date="2024-08" db="EMBL/GenBank/DDBJ databases">
        <title>Gnathostoma spinigerum genome.</title>
        <authorList>
            <person name="Gonzalez-Bertolin B."/>
            <person name="Monzon S."/>
            <person name="Zaballos A."/>
            <person name="Jimenez P."/>
            <person name="Dekumyoy P."/>
            <person name="Varona S."/>
            <person name="Cuesta I."/>
            <person name="Sumanam S."/>
            <person name="Adisakwattana P."/>
            <person name="Gasser R.B."/>
            <person name="Hernandez-Gonzalez A."/>
            <person name="Young N.D."/>
            <person name="Perteguer M.J."/>
        </authorList>
    </citation>
    <scope>NUCLEOTIDE SEQUENCE [LARGE SCALE GENOMIC DNA]</scope>
    <source>
        <strain evidence="2">AL3</strain>
        <tissue evidence="2">Liver</tissue>
    </source>
</reference>
<gene>
    <name evidence="2" type="ORF">AB6A40_011391</name>
</gene>
<keyword evidence="3" id="KW-1185">Reference proteome</keyword>
<evidence type="ECO:0000313" key="3">
    <source>
        <dbReference type="Proteomes" id="UP001608902"/>
    </source>
</evidence>
<sequence>MSAWNLMRDLLRSHCGHTVLSYLLGILDKAKEYRNQKVVVGAIDIIAMSLWGTQRVESLRCHPSAVLPVLAASMDAGPVVIREVFISIKRLIRKYGKDLQQLSWHCLLQLLSRAVVLCKKLPPEERRAELTQQLHLLIDMIEQLYRDGEYAGSPETMFSLIESCSSDRPPSSLIALLDHRAAVSSI</sequence>
<comment type="caution">
    <text evidence="2">The sequence shown here is derived from an EMBL/GenBank/DDBJ whole genome shotgun (WGS) entry which is preliminary data.</text>
</comment>
<proteinExistence type="predicted"/>
<dbReference type="EMBL" id="JBGFUD010020089">
    <property type="protein sequence ID" value="MFH4984682.1"/>
    <property type="molecule type" value="Genomic_DNA"/>
</dbReference>
<dbReference type="AlphaFoldDB" id="A0ABD6F495"/>
<dbReference type="Proteomes" id="UP001608902">
    <property type="component" value="Unassembled WGS sequence"/>
</dbReference>
<dbReference type="InterPro" id="IPR027107">
    <property type="entry name" value="Tuberin/Ral-act_asu"/>
</dbReference>